<dbReference type="PANTHER" id="PTHR28037:SF1">
    <property type="entry name" value="ALCOHOL O-ACETYLTRANSFERASE 1-RELATED"/>
    <property type="match status" value="1"/>
</dbReference>
<sequence length="504" mass="55748">MVGSTGDYTLVRGTSFLQRLWYLYHRLGIWSNVVISAQYCNANGHQLTRPAIIAALRVVVEAHPALWHVFVQRPSFNKGRHGLHTAALRVLDLEQCIEYLDDGDDAGITSEVLERLHNEWLWTAEEPDRPWWKLVVKGRNIVFVFHHSIGDGISGVVFHREFLAALNSTSAGKVGFEHPQKTILYADDNAQIPLEPTEVWTGKPSIIEMVWTQLVYWALELFYGPSRIYGNLPPAKPCLASVTAVPEPAQRTVTCISSYRIPAAKMSQVIAACRSNQTTFTPLLLTMLTIVLGTEYYPEAKIGFSRYAIDLRPQLPMSRIGGGTSNGTILNASASGDHWHKLGPFRRVVTQNNKETGLSLDSKAVWDLVRDYKQEMTRCTTRKAMRSWMGVTLMGPDLEDVVNSAFPTVGRLLNPTYCVSNVGASFGKTTGDEVENAGPWQIEEMQFSAAAVNGTQGTHGAIFHVAGVKGGDTIINATYEKGIVTREMAEGILERVVAGIYSII</sequence>
<reference evidence="1 2" key="1">
    <citation type="journal article" date="2025" name="Microbiol. Resour. Announc.">
        <title>Draft genome sequences for Neonectria magnoliae and Neonectria punicea, canker pathogens of Liriodendron tulipifera and Acer saccharum in West Virginia.</title>
        <authorList>
            <person name="Petronek H.M."/>
            <person name="Kasson M.T."/>
            <person name="Metheny A.M."/>
            <person name="Stauder C.M."/>
            <person name="Lovett B."/>
            <person name="Lynch S.C."/>
            <person name="Garnas J.R."/>
            <person name="Kasson L.R."/>
            <person name="Stajich J.E."/>
        </authorList>
    </citation>
    <scope>NUCLEOTIDE SEQUENCE [LARGE SCALE GENOMIC DNA]</scope>
    <source>
        <strain evidence="1 2">NRRL 64653</strain>
    </source>
</reference>
<name>A0ABR1H7R4_9HYPO</name>
<dbReference type="SUPFAM" id="SSF52777">
    <property type="entry name" value="CoA-dependent acyltransferases"/>
    <property type="match status" value="1"/>
</dbReference>
<evidence type="ECO:0000313" key="2">
    <source>
        <dbReference type="Proteomes" id="UP001498476"/>
    </source>
</evidence>
<dbReference type="EMBL" id="JAZAVJ010000066">
    <property type="protein sequence ID" value="KAK7416626.1"/>
    <property type="molecule type" value="Genomic_DNA"/>
</dbReference>
<dbReference type="InterPro" id="IPR052058">
    <property type="entry name" value="Alcohol_O-acetyltransferase"/>
</dbReference>
<dbReference type="InterPro" id="IPR023213">
    <property type="entry name" value="CAT-like_dom_sf"/>
</dbReference>
<keyword evidence="2" id="KW-1185">Reference proteome</keyword>
<organism evidence="1 2">
    <name type="scientific">Neonectria punicea</name>
    <dbReference type="NCBI Taxonomy" id="979145"/>
    <lineage>
        <taxon>Eukaryota</taxon>
        <taxon>Fungi</taxon>
        <taxon>Dikarya</taxon>
        <taxon>Ascomycota</taxon>
        <taxon>Pezizomycotina</taxon>
        <taxon>Sordariomycetes</taxon>
        <taxon>Hypocreomycetidae</taxon>
        <taxon>Hypocreales</taxon>
        <taxon>Nectriaceae</taxon>
        <taxon>Neonectria</taxon>
    </lineage>
</organism>
<comment type="caution">
    <text evidence="1">The sequence shown here is derived from an EMBL/GenBank/DDBJ whole genome shotgun (WGS) entry which is preliminary data.</text>
</comment>
<gene>
    <name evidence="1" type="ORF">QQX98_005097</name>
</gene>
<evidence type="ECO:0008006" key="3">
    <source>
        <dbReference type="Google" id="ProtNLM"/>
    </source>
</evidence>
<dbReference type="Pfam" id="PF07247">
    <property type="entry name" value="AATase"/>
    <property type="match status" value="1"/>
</dbReference>
<dbReference type="Proteomes" id="UP001498476">
    <property type="component" value="Unassembled WGS sequence"/>
</dbReference>
<accession>A0ABR1H7R4</accession>
<proteinExistence type="predicted"/>
<dbReference type="Gene3D" id="3.30.559.10">
    <property type="entry name" value="Chloramphenicol acetyltransferase-like domain"/>
    <property type="match status" value="1"/>
</dbReference>
<evidence type="ECO:0000313" key="1">
    <source>
        <dbReference type="EMBL" id="KAK7416626.1"/>
    </source>
</evidence>
<dbReference type="InterPro" id="IPR010828">
    <property type="entry name" value="Atf2/Sli1-like"/>
</dbReference>
<dbReference type="PANTHER" id="PTHR28037">
    <property type="entry name" value="ALCOHOL O-ACETYLTRANSFERASE 1-RELATED"/>
    <property type="match status" value="1"/>
</dbReference>
<protein>
    <recommendedName>
        <fullName evidence="3">Alcohol acetyltransferase FCK4</fullName>
    </recommendedName>
</protein>